<dbReference type="GeneID" id="26907428"/>
<evidence type="ECO:0000256" key="8">
    <source>
        <dbReference type="ARBA" id="ARBA00023098"/>
    </source>
</evidence>
<dbReference type="GO" id="GO:0009922">
    <property type="term" value="F:fatty acid elongase activity"/>
    <property type="evidence" value="ECO:0007669"/>
    <property type="project" value="InterPro"/>
</dbReference>
<evidence type="ECO:0000256" key="9">
    <source>
        <dbReference type="ARBA" id="ARBA00023136"/>
    </source>
</evidence>
<reference evidence="13 14" key="1">
    <citation type="submission" date="2015-07" db="EMBL/GenBank/DDBJ databases">
        <title>High-quality genome of monoxenous trypanosomatid Leptomonas pyrrhocoris.</title>
        <authorList>
            <person name="Flegontov P."/>
            <person name="Butenko A."/>
            <person name="Firsov S."/>
            <person name="Vlcek C."/>
            <person name="Logacheva M.D."/>
            <person name="Field M."/>
            <person name="Filatov D."/>
            <person name="Flegontova O."/>
            <person name="Gerasimov E."/>
            <person name="Jackson A.P."/>
            <person name="Kelly S."/>
            <person name="Opperdoes F."/>
            <person name="O'Reilly A."/>
            <person name="Votypka J."/>
            <person name="Yurchenko V."/>
            <person name="Lukes J."/>
        </authorList>
    </citation>
    <scope>NUCLEOTIDE SEQUENCE [LARGE SCALE GENOMIC DNA]</scope>
    <source>
        <strain evidence="13">H10</strain>
    </source>
</reference>
<gene>
    <name evidence="13" type="ORF">ABB37_07142</name>
</gene>
<feature type="transmembrane region" description="Helical" evidence="12">
    <location>
        <begin position="247"/>
        <end position="267"/>
    </location>
</feature>
<protein>
    <recommendedName>
        <fullName evidence="11 12">Elongation of fatty acids protein</fullName>
        <ecNumber evidence="12">2.3.1.-</ecNumber>
    </recommendedName>
</protein>
<evidence type="ECO:0000256" key="2">
    <source>
        <dbReference type="ARBA" id="ARBA00007263"/>
    </source>
</evidence>
<keyword evidence="5 12" id="KW-0812">Transmembrane</keyword>
<dbReference type="PANTHER" id="PTHR11157:SF105">
    <property type="entry name" value="ELONGATION OF FATTY ACIDS PROTEIN"/>
    <property type="match status" value="1"/>
</dbReference>
<evidence type="ECO:0000256" key="12">
    <source>
        <dbReference type="RuleBase" id="RU361115"/>
    </source>
</evidence>
<comment type="catalytic activity">
    <reaction evidence="12">
        <text>an acyl-CoA + malonyl-CoA + H(+) = a 3-oxoacyl-CoA + CO2 + CoA</text>
        <dbReference type="Rhea" id="RHEA:50252"/>
        <dbReference type="ChEBI" id="CHEBI:15378"/>
        <dbReference type="ChEBI" id="CHEBI:16526"/>
        <dbReference type="ChEBI" id="CHEBI:57287"/>
        <dbReference type="ChEBI" id="CHEBI:57384"/>
        <dbReference type="ChEBI" id="CHEBI:58342"/>
        <dbReference type="ChEBI" id="CHEBI:90726"/>
    </reaction>
    <physiologicalReaction direction="left-to-right" evidence="12">
        <dbReference type="Rhea" id="RHEA:50253"/>
    </physiologicalReaction>
</comment>
<dbReference type="OMA" id="GRFYILM"/>
<dbReference type="EMBL" id="LGTL01000017">
    <property type="protein sequence ID" value="KPA77239.1"/>
    <property type="molecule type" value="Genomic_DNA"/>
</dbReference>
<keyword evidence="14" id="KW-1185">Reference proteome</keyword>
<evidence type="ECO:0000256" key="10">
    <source>
        <dbReference type="ARBA" id="ARBA00023160"/>
    </source>
</evidence>
<accession>A0A0M9FW83</accession>
<feature type="transmembrane region" description="Helical" evidence="12">
    <location>
        <begin position="145"/>
        <end position="162"/>
    </location>
</feature>
<dbReference type="GO" id="GO:0034625">
    <property type="term" value="P:fatty acid elongation, monounsaturated fatty acid"/>
    <property type="evidence" value="ECO:0007669"/>
    <property type="project" value="TreeGrafter"/>
</dbReference>
<feature type="transmembrane region" description="Helical" evidence="12">
    <location>
        <begin position="168"/>
        <end position="191"/>
    </location>
</feature>
<comment type="caution">
    <text evidence="13">The sequence shown here is derived from an EMBL/GenBank/DDBJ whole genome shotgun (WGS) entry which is preliminary data.</text>
</comment>
<evidence type="ECO:0000256" key="1">
    <source>
        <dbReference type="ARBA" id="ARBA00004141"/>
    </source>
</evidence>
<feature type="transmembrane region" description="Helical" evidence="12">
    <location>
        <begin position="27"/>
        <end position="46"/>
    </location>
</feature>
<keyword evidence="3 12" id="KW-0444">Lipid biosynthesis</keyword>
<dbReference type="OrthoDB" id="434092at2759"/>
<dbReference type="GO" id="GO:0042761">
    <property type="term" value="P:very long-chain fatty acid biosynthetic process"/>
    <property type="evidence" value="ECO:0007669"/>
    <property type="project" value="TreeGrafter"/>
</dbReference>
<keyword evidence="7 12" id="KW-1133">Transmembrane helix</keyword>
<evidence type="ECO:0000256" key="4">
    <source>
        <dbReference type="ARBA" id="ARBA00022679"/>
    </source>
</evidence>
<dbReference type="GO" id="GO:0019367">
    <property type="term" value="P:fatty acid elongation, saturated fatty acid"/>
    <property type="evidence" value="ECO:0007669"/>
    <property type="project" value="TreeGrafter"/>
</dbReference>
<evidence type="ECO:0000313" key="14">
    <source>
        <dbReference type="Proteomes" id="UP000037923"/>
    </source>
</evidence>
<evidence type="ECO:0000256" key="7">
    <source>
        <dbReference type="ARBA" id="ARBA00022989"/>
    </source>
</evidence>
<keyword evidence="8 12" id="KW-0443">Lipid metabolism</keyword>
<dbReference type="InterPro" id="IPR002076">
    <property type="entry name" value="ELO_fam"/>
</dbReference>
<keyword evidence="10 12" id="KW-0275">Fatty acid biosynthesis</keyword>
<dbReference type="EC" id="2.3.1.-" evidence="12"/>
<comment type="subcellular location">
    <subcellularLocation>
        <location evidence="1">Membrane</location>
        <topology evidence="1">Multi-pass membrane protein</topology>
    </subcellularLocation>
</comment>
<dbReference type="Pfam" id="PF01151">
    <property type="entry name" value="ELO"/>
    <property type="match status" value="1"/>
</dbReference>
<evidence type="ECO:0000256" key="6">
    <source>
        <dbReference type="ARBA" id="ARBA00022832"/>
    </source>
</evidence>
<evidence type="ECO:0000313" key="13">
    <source>
        <dbReference type="EMBL" id="KPA77239.1"/>
    </source>
</evidence>
<dbReference type="Proteomes" id="UP000037923">
    <property type="component" value="Unassembled WGS sequence"/>
</dbReference>
<feature type="transmembrane region" description="Helical" evidence="12">
    <location>
        <begin position="203"/>
        <end position="227"/>
    </location>
</feature>
<evidence type="ECO:0000256" key="11">
    <source>
        <dbReference type="ARBA" id="ARBA00044291"/>
    </source>
</evidence>
<dbReference type="GO" id="GO:0030148">
    <property type="term" value="P:sphingolipid biosynthetic process"/>
    <property type="evidence" value="ECO:0007669"/>
    <property type="project" value="TreeGrafter"/>
</dbReference>
<keyword evidence="4 12" id="KW-0808">Transferase</keyword>
<dbReference type="RefSeq" id="XP_015655678.1">
    <property type="nucleotide sequence ID" value="XM_015805672.1"/>
</dbReference>
<comment type="similarity">
    <text evidence="2 12">Belongs to the ELO family.</text>
</comment>
<name>A0A0M9FW83_LEPPY</name>
<keyword evidence="6 12" id="KW-0276">Fatty acid metabolism</keyword>
<dbReference type="PANTHER" id="PTHR11157">
    <property type="entry name" value="FATTY ACID ACYL TRANSFERASE-RELATED"/>
    <property type="match status" value="1"/>
</dbReference>
<organism evidence="13 14">
    <name type="scientific">Leptomonas pyrrhocoris</name>
    <name type="common">Firebug parasite</name>
    <dbReference type="NCBI Taxonomy" id="157538"/>
    <lineage>
        <taxon>Eukaryota</taxon>
        <taxon>Discoba</taxon>
        <taxon>Euglenozoa</taxon>
        <taxon>Kinetoplastea</taxon>
        <taxon>Metakinetoplastina</taxon>
        <taxon>Trypanosomatida</taxon>
        <taxon>Trypanosomatidae</taxon>
        <taxon>Leishmaniinae</taxon>
        <taxon>Leptomonas</taxon>
    </lineage>
</organism>
<keyword evidence="9 12" id="KW-0472">Membrane</keyword>
<sequence length="286" mass="32818">MQWIDNWGATNYDGYAFKQWLLENHDIAIYVSFAYLTFVFEAPKLVSKYLNLPANAKTSPLVPIINKCWAVWNILLSAFAFYGTTRTLPVVIYNLKTYGLHDTLCTFRPDEFYTSDVGVALGLFTMSKVPEFGDTFFLVMKGTKLRYLSYFHHTAMFLYVWLSYETGSSTLICAAAMNYFVHTIMYFYFFLSEAGFKNIARPFAMYITMLQLVQMMGVMFVSTYVLVQKYVLAGQGIVDGMEGSCSGTTSATARLQLCIYTAFLYMFGQMFVNNHMRPRVEHKKAE</sequence>
<evidence type="ECO:0000256" key="3">
    <source>
        <dbReference type="ARBA" id="ARBA00022516"/>
    </source>
</evidence>
<dbReference type="GO" id="GO:0034626">
    <property type="term" value="P:fatty acid elongation, polyunsaturated fatty acid"/>
    <property type="evidence" value="ECO:0007669"/>
    <property type="project" value="TreeGrafter"/>
</dbReference>
<dbReference type="GO" id="GO:0005789">
    <property type="term" value="C:endoplasmic reticulum membrane"/>
    <property type="evidence" value="ECO:0007669"/>
    <property type="project" value="TreeGrafter"/>
</dbReference>
<proteinExistence type="inferred from homology"/>
<dbReference type="VEuPathDB" id="TriTrypDB:LpyrH10_17_0740"/>
<dbReference type="AlphaFoldDB" id="A0A0M9FW83"/>
<evidence type="ECO:0000256" key="5">
    <source>
        <dbReference type="ARBA" id="ARBA00022692"/>
    </source>
</evidence>